<dbReference type="GeneID" id="70190692"/>
<gene>
    <name evidence="9" type="ORF">B0I36DRAFT_387163</name>
</gene>
<dbReference type="Proteomes" id="UP000756346">
    <property type="component" value="Unassembled WGS sequence"/>
</dbReference>
<keyword evidence="4" id="KW-0274">FAD</keyword>
<reference evidence="9" key="1">
    <citation type="journal article" date="2021" name="Nat. Commun.">
        <title>Genetic determinants of endophytism in the Arabidopsis root mycobiome.</title>
        <authorList>
            <person name="Mesny F."/>
            <person name="Miyauchi S."/>
            <person name="Thiergart T."/>
            <person name="Pickel B."/>
            <person name="Atanasova L."/>
            <person name="Karlsson M."/>
            <person name="Huettel B."/>
            <person name="Barry K.W."/>
            <person name="Haridas S."/>
            <person name="Chen C."/>
            <person name="Bauer D."/>
            <person name="Andreopoulos W."/>
            <person name="Pangilinan J."/>
            <person name="LaButti K."/>
            <person name="Riley R."/>
            <person name="Lipzen A."/>
            <person name="Clum A."/>
            <person name="Drula E."/>
            <person name="Henrissat B."/>
            <person name="Kohler A."/>
            <person name="Grigoriev I.V."/>
            <person name="Martin F.M."/>
            <person name="Hacquard S."/>
        </authorList>
    </citation>
    <scope>NUCLEOTIDE SEQUENCE</scope>
    <source>
        <strain evidence="9">MPI-CAGE-CH-0230</strain>
    </source>
</reference>
<proteinExistence type="inferred from homology"/>
<dbReference type="OrthoDB" id="1878542at2759"/>
<keyword evidence="5" id="KW-0560">Oxidoreductase</keyword>
<organism evidence="9 10">
    <name type="scientific">Microdochium trichocladiopsis</name>
    <dbReference type="NCBI Taxonomy" id="1682393"/>
    <lineage>
        <taxon>Eukaryota</taxon>
        <taxon>Fungi</taxon>
        <taxon>Dikarya</taxon>
        <taxon>Ascomycota</taxon>
        <taxon>Pezizomycotina</taxon>
        <taxon>Sordariomycetes</taxon>
        <taxon>Xylariomycetidae</taxon>
        <taxon>Xylariales</taxon>
        <taxon>Microdochiaceae</taxon>
        <taxon>Microdochium</taxon>
    </lineage>
</organism>
<evidence type="ECO:0000256" key="4">
    <source>
        <dbReference type="ARBA" id="ARBA00022827"/>
    </source>
</evidence>
<evidence type="ECO:0000256" key="3">
    <source>
        <dbReference type="ARBA" id="ARBA00022630"/>
    </source>
</evidence>
<dbReference type="EMBL" id="JAGTJQ010000009">
    <property type="protein sequence ID" value="KAH7024641.1"/>
    <property type="molecule type" value="Genomic_DNA"/>
</dbReference>
<keyword evidence="10" id="KW-1185">Reference proteome</keyword>
<evidence type="ECO:0000256" key="1">
    <source>
        <dbReference type="ARBA" id="ARBA00005179"/>
    </source>
</evidence>
<comment type="similarity">
    <text evidence="2">Belongs to the paxM FAD-dependent monooxygenase family.</text>
</comment>
<evidence type="ECO:0000259" key="8">
    <source>
        <dbReference type="Pfam" id="PF01494"/>
    </source>
</evidence>
<dbReference type="GO" id="GO:0004497">
    <property type="term" value="F:monooxygenase activity"/>
    <property type="evidence" value="ECO:0007669"/>
    <property type="project" value="UniProtKB-KW"/>
</dbReference>
<dbReference type="InterPro" id="IPR036188">
    <property type="entry name" value="FAD/NAD-bd_sf"/>
</dbReference>
<feature type="domain" description="FAD-binding" evidence="8">
    <location>
        <begin position="17"/>
        <end position="188"/>
    </location>
</feature>
<accession>A0A9P9BPK2</accession>
<comment type="caution">
    <text evidence="9">The sequence shown here is derived from an EMBL/GenBank/DDBJ whole genome shotgun (WGS) entry which is preliminary data.</text>
</comment>
<evidence type="ECO:0000313" key="9">
    <source>
        <dbReference type="EMBL" id="KAH7024641.1"/>
    </source>
</evidence>
<evidence type="ECO:0000256" key="7">
    <source>
        <dbReference type="SAM" id="Phobius"/>
    </source>
</evidence>
<keyword evidence="3" id="KW-0285">Flavoprotein</keyword>
<name>A0A9P9BPK2_9PEZI</name>
<keyword evidence="6" id="KW-0503">Monooxygenase</keyword>
<dbReference type="Gene3D" id="3.50.50.60">
    <property type="entry name" value="FAD/NAD(P)-binding domain"/>
    <property type="match status" value="1"/>
</dbReference>
<dbReference type="InterPro" id="IPR002938">
    <property type="entry name" value="FAD-bd"/>
</dbReference>
<evidence type="ECO:0000313" key="10">
    <source>
        <dbReference type="Proteomes" id="UP000756346"/>
    </source>
</evidence>
<dbReference type="PANTHER" id="PTHR13789">
    <property type="entry name" value="MONOOXYGENASE"/>
    <property type="match status" value="1"/>
</dbReference>
<sequence length="464" mass="50368">MAVESTTDAAGRSPSELSIAIIGAGMGGLGCALALAKKGFTDIQVYETASNLGFVGAGIQMAPNLVRILTRWDCWDKIAADSTDVRETSIRDGASNTELTHVDMGNIRDKYGFPHCTGHRASLAGGLYDGCRKESAITFHFGHALVSVDTFSPKPTFTIQTRDSRTRQVTADVLVAADGVKSLTRNALLSQLGLAAEAEPTGQAAYRVMLPREKMESDPDMMALLDSNQVTRWIGERRHWIAYPIHGRQIYNMSSIQPDVNFEAPSLSATYTTKGSKSAMLSVFDDFCPLVKKMLDLVPDGEVCEWKLHVHKPLPTWSHGSVALLGDACHPTLPHLNQGAAMAIEDGAVLAEVLARVPLPASDSMGEQTARAISKALAVYEELRKERTSTLVDLAAFSGRTLHLGEGKAKEERDRQFAEAKKNGGNVPDKWASPDVQKMIYTHDCMQVAAERFQELYCAATAES</sequence>
<evidence type="ECO:0000256" key="6">
    <source>
        <dbReference type="ARBA" id="ARBA00023033"/>
    </source>
</evidence>
<evidence type="ECO:0000256" key="2">
    <source>
        <dbReference type="ARBA" id="ARBA00007992"/>
    </source>
</evidence>
<dbReference type="Pfam" id="PF01494">
    <property type="entry name" value="FAD_binding_3"/>
    <property type="match status" value="1"/>
</dbReference>
<comment type="pathway">
    <text evidence="1">Secondary metabolite biosynthesis.</text>
</comment>
<keyword evidence="7" id="KW-1133">Transmembrane helix</keyword>
<dbReference type="SUPFAM" id="SSF54373">
    <property type="entry name" value="FAD-linked reductases, C-terminal domain"/>
    <property type="match status" value="1"/>
</dbReference>
<dbReference type="InterPro" id="IPR050493">
    <property type="entry name" value="FAD-dep_Monooxygenase_BioMet"/>
</dbReference>
<evidence type="ECO:0000256" key="5">
    <source>
        <dbReference type="ARBA" id="ARBA00023002"/>
    </source>
</evidence>
<protein>
    <recommendedName>
        <fullName evidence="8">FAD-binding domain-containing protein</fullName>
    </recommendedName>
</protein>
<feature type="transmembrane region" description="Helical" evidence="7">
    <location>
        <begin position="17"/>
        <end position="36"/>
    </location>
</feature>
<keyword evidence="7" id="KW-0472">Membrane</keyword>
<dbReference type="PRINTS" id="PR00420">
    <property type="entry name" value="RNGMNOXGNASE"/>
</dbReference>
<dbReference type="FunFam" id="3.50.50.60:FF:000115">
    <property type="entry name" value="Salicylate hydroxylase, putative"/>
    <property type="match status" value="1"/>
</dbReference>
<dbReference type="AlphaFoldDB" id="A0A9P9BPK2"/>
<keyword evidence="7" id="KW-0812">Transmembrane</keyword>
<dbReference type="SUPFAM" id="SSF51905">
    <property type="entry name" value="FAD/NAD(P)-binding domain"/>
    <property type="match status" value="1"/>
</dbReference>
<dbReference type="PANTHER" id="PTHR13789:SF147">
    <property type="entry name" value="PUTATIVE (AFU_ORTHOLOGUE AFUA_2G01950)-RELATED"/>
    <property type="match status" value="1"/>
</dbReference>
<dbReference type="RefSeq" id="XP_046008189.1">
    <property type="nucleotide sequence ID" value="XM_046161146.1"/>
</dbReference>
<dbReference type="GO" id="GO:0071949">
    <property type="term" value="F:FAD binding"/>
    <property type="evidence" value="ECO:0007669"/>
    <property type="project" value="InterPro"/>
</dbReference>